<evidence type="ECO:0000313" key="2">
    <source>
        <dbReference type="Proteomes" id="UP000659697"/>
    </source>
</evidence>
<reference evidence="2" key="1">
    <citation type="journal article" date="2019" name="Int. J. Syst. Evol. Microbiol.">
        <title>The Global Catalogue of Microorganisms (GCM) 10K type strain sequencing project: providing services to taxonomists for standard genome sequencing and annotation.</title>
        <authorList>
            <consortium name="The Broad Institute Genomics Platform"/>
            <consortium name="The Broad Institute Genome Sequencing Center for Infectious Disease"/>
            <person name="Wu L."/>
            <person name="Ma J."/>
        </authorList>
    </citation>
    <scope>NUCLEOTIDE SEQUENCE [LARGE SCALE GENOMIC DNA]</scope>
    <source>
        <strain evidence="2">CGMCC 1.7003</strain>
    </source>
</reference>
<name>A0ABQ3KYE0_9ALTE</name>
<evidence type="ECO:0008006" key="3">
    <source>
        <dbReference type="Google" id="ProtNLM"/>
    </source>
</evidence>
<protein>
    <recommendedName>
        <fullName evidence="3">Transposase</fullName>
    </recommendedName>
</protein>
<organism evidence="1 2">
    <name type="scientific">Alishewanella longhuensis</name>
    <dbReference type="NCBI Taxonomy" id="1091037"/>
    <lineage>
        <taxon>Bacteria</taxon>
        <taxon>Pseudomonadati</taxon>
        <taxon>Pseudomonadota</taxon>
        <taxon>Gammaproteobacteria</taxon>
        <taxon>Alteromonadales</taxon>
        <taxon>Alteromonadaceae</taxon>
        <taxon>Alishewanella</taxon>
    </lineage>
</organism>
<comment type="caution">
    <text evidence="1">The sequence shown here is derived from an EMBL/GenBank/DDBJ whole genome shotgun (WGS) entry which is preliminary data.</text>
</comment>
<dbReference type="Proteomes" id="UP000659697">
    <property type="component" value="Unassembled WGS sequence"/>
</dbReference>
<keyword evidence="2" id="KW-1185">Reference proteome</keyword>
<evidence type="ECO:0000313" key="1">
    <source>
        <dbReference type="EMBL" id="GHG66679.1"/>
    </source>
</evidence>
<dbReference type="RefSeq" id="WP_189431827.1">
    <property type="nucleotide sequence ID" value="NZ_BNAO01000003.1"/>
</dbReference>
<sequence length="147" mass="17623">MIDRVARDKAAEIVRHFVTGQIYNYDFDDAKPETKDPIIDAMWDSLWPFYCDIRKHKLKDEWQLPAEGKRKIAIWILFLHSDEEYRWPKISYPGSRPMVYNLFERLLGCHRKQERFFKAGNFEVWPFIDDASFLLAKSNPRLLNRGL</sequence>
<gene>
    <name evidence="1" type="ORF">GCM10010919_14600</name>
</gene>
<dbReference type="EMBL" id="BNAO01000003">
    <property type="protein sequence ID" value="GHG66679.1"/>
    <property type="molecule type" value="Genomic_DNA"/>
</dbReference>
<accession>A0ABQ3KYE0</accession>
<proteinExistence type="predicted"/>